<evidence type="ECO:0000256" key="8">
    <source>
        <dbReference type="SAM" id="MobiDB-lite"/>
    </source>
</evidence>
<dbReference type="PANTHER" id="PTHR41533">
    <property type="entry name" value="L,D-TRANSPEPTIDASE HI_1667-RELATED"/>
    <property type="match status" value="1"/>
</dbReference>
<evidence type="ECO:0000256" key="2">
    <source>
        <dbReference type="ARBA" id="ARBA00005992"/>
    </source>
</evidence>
<dbReference type="Gene3D" id="2.40.440.10">
    <property type="entry name" value="L,D-transpeptidase catalytic domain-like"/>
    <property type="match status" value="1"/>
</dbReference>
<dbReference type="InterPro" id="IPR045380">
    <property type="entry name" value="LD_TPept_scaffold_dom"/>
</dbReference>
<dbReference type="Gene3D" id="1.10.101.10">
    <property type="entry name" value="PGBD-like superfamily/PGBD"/>
    <property type="match status" value="1"/>
</dbReference>
<dbReference type="GO" id="GO:0016740">
    <property type="term" value="F:transferase activity"/>
    <property type="evidence" value="ECO:0007669"/>
    <property type="project" value="UniProtKB-KW"/>
</dbReference>
<organism evidence="10 11">
    <name type="scientific">Marinobacter daqiaonensis</name>
    <dbReference type="NCBI Taxonomy" id="650891"/>
    <lineage>
        <taxon>Bacteria</taxon>
        <taxon>Pseudomonadati</taxon>
        <taxon>Pseudomonadota</taxon>
        <taxon>Gammaproteobacteria</taxon>
        <taxon>Pseudomonadales</taxon>
        <taxon>Marinobacteraceae</taxon>
        <taxon>Marinobacter</taxon>
    </lineage>
</organism>
<evidence type="ECO:0000256" key="6">
    <source>
        <dbReference type="ARBA" id="ARBA00023316"/>
    </source>
</evidence>
<name>A0A1I6JBB6_9GAMM</name>
<accession>A0A1I6JBB6</accession>
<evidence type="ECO:0000259" key="9">
    <source>
        <dbReference type="PROSITE" id="PS52029"/>
    </source>
</evidence>
<dbReference type="InterPro" id="IPR036365">
    <property type="entry name" value="PGBD-like_sf"/>
</dbReference>
<dbReference type="Pfam" id="PF01471">
    <property type="entry name" value="PG_binding_1"/>
    <property type="match status" value="1"/>
</dbReference>
<comment type="pathway">
    <text evidence="1 7">Cell wall biogenesis; peptidoglycan biosynthesis.</text>
</comment>
<evidence type="ECO:0000256" key="4">
    <source>
        <dbReference type="ARBA" id="ARBA00022960"/>
    </source>
</evidence>
<dbReference type="SUPFAM" id="SSF141523">
    <property type="entry name" value="L,D-transpeptidase catalytic domain-like"/>
    <property type="match status" value="1"/>
</dbReference>
<dbReference type="UniPathway" id="UPA00219"/>
<comment type="similarity">
    <text evidence="2">Belongs to the YkuD family.</text>
</comment>
<evidence type="ECO:0000256" key="1">
    <source>
        <dbReference type="ARBA" id="ARBA00004752"/>
    </source>
</evidence>
<dbReference type="PANTHER" id="PTHR41533:SF2">
    <property type="entry name" value="BLR7131 PROTEIN"/>
    <property type="match status" value="1"/>
</dbReference>
<dbReference type="CDD" id="cd16913">
    <property type="entry name" value="YkuD_like"/>
    <property type="match status" value="1"/>
</dbReference>
<dbReference type="InterPro" id="IPR038063">
    <property type="entry name" value="Transpep_catalytic_dom"/>
</dbReference>
<keyword evidence="11" id="KW-1185">Reference proteome</keyword>
<keyword evidence="5 7" id="KW-0573">Peptidoglycan synthesis</keyword>
<dbReference type="GO" id="GO:0004180">
    <property type="term" value="F:carboxypeptidase activity"/>
    <property type="evidence" value="ECO:0007669"/>
    <property type="project" value="UniProtKB-ARBA"/>
</dbReference>
<sequence length="545" mass="61490">MKQASSNRLFRGWTGSLRPAATLCLILLSAPMRAQSLEVPCPESVETPEFVLETLLHLESIKPHHDRWQEPLQWQRLLRQLDRLRIDGLSPQSYFLAELALVAQQIWSGAEPTQCHARLASLALAWSLSDLKFGRLDPDELGLMWHHQPVERDAELFAIDIHRNFYSRGGLREAYQIARPDAPAYLELRSAFREWRKALPLSWPSVAPGPTLGPGDSTPRVQALVERLAVQGYLPTPSHENPEANPSAANSSPYRRYDDSIRLAVESFQRDHGLGVDGVVGPRTLETLNRSPASWTAQVRANLERLRWVSPYLADRMVLVDINGADVSYFEGGREAWRSNTQVGRPERKTPALTSAISHVTVNPTWTIPPTVFYEDTLPAIQKDPEYLSRNNLTVLDRSGNPIPPEDVDWSRPGALMLRQAAGPGNALGQVAIRFPNPFSVYLHDTPSQRLFQMPNRFYSSGCVRVENAPELTEHLFAGAPTELRRQLEQLRGSGETRNIHLPQPVPLVMAYWTAEVSDAGRLRFRKDIYEHDRLVIDVLHEELP</sequence>
<evidence type="ECO:0000313" key="10">
    <source>
        <dbReference type="EMBL" id="SFR76287.1"/>
    </source>
</evidence>
<protein>
    <submittedName>
        <fullName evidence="10">Murein L,D-transpeptidase YcbB/YkuD</fullName>
    </submittedName>
</protein>
<dbReference type="STRING" id="650891.SAMN05216203_2856"/>
<evidence type="ECO:0000256" key="3">
    <source>
        <dbReference type="ARBA" id="ARBA00022679"/>
    </source>
</evidence>
<dbReference type="InterPro" id="IPR052905">
    <property type="entry name" value="LD-transpeptidase_YkuD-like"/>
</dbReference>
<evidence type="ECO:0000256" key="5">
    <source>
        <dbReference type="ARBA" id="ARBA00022984"/>
    </source>
</evidence>
<feature type="active site" description="Proton donor/acceptor" evidence="7">
    <location>
        <position position="444"/>
    </location>
</feature>
<evidence type="ECO:0000256" key="7">
    <source>
        <dbReference type="PROSITE-ProRule" id="PRU01373"/>
    </source>
</evidence>
<gene>
    <name evidence="10" type="ORF">SAMN05216203_2856</name>
</gene>
<feature type="domain" description="L,D-TPase catalytic" evidence="9">
    <location>
        <begin position="316"/>
        <end position="485"/>
    </location>
</feature>
<dbReference type="OrthoDB" id="9778545at2"/>
<dbReference type="InterPro" id="IPR036366">
    <property type="entry name" value="PGBDSf"/>
</dbReference>
<dbReference type="Pfam" id="PF03734">
    <property type="entry name" value="YkuD"/>
    <property type="match status" value="1"/>
</dbReference>
<feature type="region of interest" description="Disordered" evidence="8">
    <location>
        <begin position="234"/>
        <end position="254"/>
    </location>
</feature>
<dbReference type="GO" id="GO:0071555">
    <property type="term" value="P:cell wall organization"/>
    <property type="evidence" value="ECO:0007669"/>
    <property type="project" value="UniProtKB-UniRule"/>
</dbReference>
<reference evidence="11" key="1">
    <citation type="submission" date="2016-10" db="EMBL/GenBank/DDBJ databases">
        <authorList>
            <person name="Varghese N."/>
            <person name="Submissions S."/>
        </authorList>
    </citation>
    <scope>NUCLEOTIDE SEQUENCE [LARGE SCALE GENOMIC DNA]</scope>
    <source>
        <strain evidence="11">CGMCC 1.9167</strain>
    </source>
</reference>
<evidence type="ECO:0000313" key="11">
    <source>
        <dbReference type="Proteomes" id="UP000198644"/>
    </source>
</evidence>
<dbReference type="GO" id="GO:0008360">
    <property type="term" value="P:regulation of cell shape"/>
    <property type="evidence" value="ECO:0007669"/>
    <property type="project" value="UniProtKB-UniRule"/>
</dbReference>
<dbReference type="AlphaFoldDB" id="A0A1I6JBB6"/>
<dbReference type="EMBL" id="FOYW01000002">
    <property type="protein sequence ID" value="SFR76287.1"/>
    <property type="molecule type" value="Genomic_DNA"/>
</dbReference>
<dbReference type="SUPFAM" id="SSF47090">
    <property type="entry name" value="PGBD-like"/>
    <property type="match status" value="1"/>
</dbReference>
<dbReference type="Proteomes" id="UP000198644">
    <property type="component" value="Unassembled WGS sequence"/>
</dbReference>
<dbReference type="PROSITE" id="PS52029">
    <property type="entry name" value="LD_TPASE"/>
    <property type="match status" value="1"/>
</dbReference>
<dbReference type="InterPro" id="IPR002477">
    <property type="entry name" value="Peptidoglycan-bd-like"/>
</dbReference>
<keyword evidence="3" id="KW-0808">Transferase</keyword>
<keyword evidence="6 7" id="KW-0961">Cell wall biogenesis/degradation</keyword>
<dbReference type="GO" id="GO:0009252">
    <property type="term" value="P:peptidoglycan biosynthetic process"/>
    <property type="evidence" value="ECO:0007669"/>
    <property type="project" value="UniProtKB-UniPathway"/>
</dbReference>
<dbReference type="RefSeq" id="WP_139229942.1">
    <property type="nucleotide sequence ID" value="NZ_FOYW01000002.1"/>
</dbReference>
<proteinExistence type="inferred from homology"/>
<dbReference type="InterPro" id="IPR005490">
    <property type="entry name" value="LD_TPept_cat_dom"/>
</dbReference>
<dbReference type="Pfam" id="PF20142">
    <property type="entry name" value="Scaffold"/>
    <property type="match status" value="1"/>
</dbReference>
<feature type="active site" description="Nucleophile" evidence="7">
    <location>
        <position position="463"/>
    </location>
</feature>
<keyword evidence="4 7" id="KW-0133">Cell shape</keyword>